<dbReference type="PROSITE" id="PS50104">
    <property type="entry name" value="TIR"/>
    <property type="match status" value="1"/>
</dbReference>
<dbReference type="Pfam" id="PF23247">
    <property type="entry name" value="LRR_RPS2"/>
    <property type="match status" value="1"/>
</dbReference>
<dbReference type="SUPFAM" id="SSF46785">
    <property type="entry name" value="Winged helix' DNA-binding domain"/>
    <property type="match status" value="1"/>
</dbReference>
<dbReference type="InterPro" id="IPR002182">
    <property type="entry name" value="NB-ARC"/>
</dbReference>
<keyword evidence="1" id="KW-0433">Leucine-rich repeat</keyword>
<reference evidence="6" key="1">
    <citation type="submission" date="2022-08" db="EMBL/GenBank/DDBJ databases">
        <authorList>
            <person name="Gutierrez-Valencia J."/>
        </authorList>
    </citation>
    <scope>NUCLEOTIDE SEQUENCE</scope>
</reference>
<dbReference type="SUPFAM" id="SSF52200">
    <property type="entry name" value="Toll/Interleukin receptor TIR domain"/>
    <property type="match status" value="1"/>
</dbReference>
<accession>A0AAV0K7D1</accession>
<dbReference type="Gene3D" id="3.40.50.300">
    <property type="entry name" value="P-loop containing nucleotide triphosphate hydrolases"/>
    <property type="match status" value="1"/>
</dbReference>
<evidence type="ECO:0000256" key="2">
    <source>
        <dbReference type="ARBA" id="ARBA00022737"/>
    </source>
</evidence>
<dbReference type="EMBL" id="CAMGYJ010000005">
    <property type="protein sequence ID" value="CAI0416729.1"/>
    <property type="molecule type" value="Genomic_DNA"/>
</dbReference>
<keyword evidence="2" id="KW-0677">Repeat</keyword>
<protein>
    <recommendedName>
        <fullName evidence="5">TIR domain-containing protein</fullName>
    </recommendedName>
</protein>
<proteinExistence type="predicted"/>
<dbReference type="InterPro" id="IPR058192">
    <property type="entry name" value="WHD_ROQ1-like"/>
</dbReference>
<dbReference type="SMART" id="SM00255">
    <property type="entry name" value="TIR"/>
    <property type="match status" value="1"/>
</dbReference>
<evidence type="ECO:0000256" key="4">
    <source>
        <dbReference type="ARBA" id="ARBA00023027"/>
    </source>
</evidence>
<keyword evidence="3" id="KW-0611">Plant defense</keyword>
<dbReference type="InterPro" id="IPR057135">
    <property type="entry name" value="At4g27190-like_LRR"/>
</dbReference>
<evidence type="ECO:0000256" key="3">
    <source>
        <dbReference type="ARBA" id="ARBA00022821"/>
    </source>
</evidence>
<dbReference type="Pfam" id="PF01582">
    <property type="entry name" value="TIR"/>
    <property type="match status" value="1"/>
</dbReference>
<dbReference type="Pfam" id="PF00931">
    <property type="entry name" value="NB-ARC"/>
    <property type="match status" value="1"/>
</dbReference>
<dbReference type="SUPFAM" id="SSF52058">
    <property type="entry name" value="L domain-like"/>
    <property type="match status" value="2"/>
</dbReference>
<dbReference type="AlphaFoldDB" id="A0AAV0K7D1"/>
<dbReference type="Gene3D" id="1.10.8.430">
    <property type="entry name" value="Helical domain of apoptotic protease-activating factors"/>
    <property type="match status" value="1"/>
</dbReference>
<evidence type="ECO:0000313" key="6">
    <source>
        <dbReference type="EMBL" id="CAI0416729.1"/>
    </source>
</evidence>
<dbReference type="GO" id="GO:0006952">
    <property type="term" value="P:defense response"/>
    <property type="evidence" value="ECO:0007669"/>
    <property type="project" value="UniProtKB-KW"/>
</dbReference>
<gene>
    <name evidence="6" type="ORF">LITE_LOCUS17086</name>
</gene>
<dbReference type="InterPro" id="IPR000157">
    <property type="entry name" value="TIR_dom"/>
</dbReference>
<dbReference type="Pfam" id="PF23282">
    <property type="entry name" value="WHD_ROQ1"/>
    <property type="match status" value="1"/>
</dbReference>
<dbReference type="InterPro" id="IPR027417">
    <property type="entry name" value="P-loop_NTPase"/>
</dbReference>
<dbReference type="InterPro" id="IPR035897">
    <property type="entry name" value="Toll_tir_struct_dom_sf"/>
</dbReference>
<organism evidence="6 7">
    <name type="scientific">Linum tenue</name>
    <dbReference type="NCBI Taxonomy" id="586396"/>
    <lineage>
        <taxon>Eukaryota</taxon>
        <taxon>Viridiplantae</taxon>
        <taxon>Streptophyta</taxon>
        <taxon>Embryophyta</taxon>
        <taxon>Tracheophyta</taxon>
        <taxon>Spermatophyta</taxon>
        <taxon>Magnoliopsida</taxon>
        <taxon>eudicotyledons</taxon>
        <taxon>Gunneridae</taxon>
        <taxon>Pentapetalae</taxon>
        <taxon>rosids</taxon>
        <taxon>fabids</taxon>
        <taxon>Malpighiales</taxon>
        <taxon>Linaceae</taxon>
        <taxon>Linum</taxon>
    </lineage>
</organism>
<dbReference type="PANTHER" id="PTHR11017">
    <property type="entry name" value="LEUCINE-RICH REPEAT-CONTAINING PROTEIN"/>
    <property type="match status" value="1"/>
</dbReference>
<feature type="domain" description="TIR" evidence="5">
    <location>
        <begin position="59"/>
        <end position="221"/>
    </location>
</feature>
<dbReference type="InterPro" id="IPR032675">
    <property type="entry name" value="LRR_dom_sf"/>
</dbReference>
<dbReference type="Proteomes" id="UP001154282">
    <property type="component" value="Unassembled WGS sequence"/>
</dbReference>
<keyword evidence="4" id="KW-0520">NAD</keyword>
<comment type="caution">
    <text evidence="6">The sequence shown here is derived from an EMBL/GenBank/DDBJ whole genome shotgun (WGS) entry which is preliminary data.</text>
</comment>
<dbReference type="FunFam" id="3.40.50.10140:FF:000007">
    <property type="entry name" value="Disease resistance protein (TIR-NBS-LRR class)"/>
    <property type="match status" value="1"/>
</dbReference>
<evidence type="ECO:0000259" key="5">
    <source>
        <dbReference type="PROSITE" id="PS50104"/>
    </source>
</evidence>
<dbReference type="PRINTS" id="PR00364">
    <property type="entry name" value="DISEASERSIST"/>
</dbReference>
<dbReference type="InterPro" id="IPR042197">
    <property type="entry name" value="Apaf_helical"/>
</dbReference>
<dbReference type="GO" id="GO:0043531">
    <property type="term" value="F:ADP binding"/>
    <property type="evidence" value="ECO:0007669"/>
    <property type="project" value="InterPro"/>
</dbReference>
<keyword evidence="7" id="KW-1185">Reference proteome</keyword>
<name>A0AAV0K7D1_9ROSI</name>
<sequence length="1109" mass="124357">MLQTCSCSILREAFVSAPSIQNTQLPGLSLQMNISESFFVKSSSSSASSSRYEPPLPTGEYEVFLSFRGPDVRTTFADCLYSVLARSKIRTFRDEEELRKGEQIAPSLVQAIIQSKIHIPIFSQNYASSKWCLQELAKMVECWKQGKGHLILPIFYFVNPRDVRHQDGPFKEAFELHDQKHDAATVMEWREALQEVGKMKGWTVHKSDGQGAIIDAVFSRVDSYLMRSYKLGANQDLVGIDFHVEQVVRLLNLDSSQGVKIVSIHGIGGVGKTTLAKAVYDEIYPHFDRCCFLEDVREALTKNGKGLVSLQNKVISSILGHNDDLVEDADEGIHVIKDRVCRHKVFLVLDDVDEMFEFVKTLGKLEDFSAGCRILITTRDIVLNLHQEYKLYELGEMSPDYSLQLFSKHAFGMDYPAEDYAALSDKFVQAAGGLPLALKVIGALLFRKGQKVWEEKLLQLEEVPPSKIQERLKISYDALTYEEQQIFLDIACFFIGEDKVLPIYMWSDCRFYPESGIETLVLRSLIKFNNEHEFWMHDHIRDLGRAIVRQENIEYPDKRSRIWSNDCALDMLSNKEGTNNVIALKFRTQSCDIMGEEEFRKLSRLRFLEAGHANLTGNFKGILPNVRWLRLSWCDLIPTSFGMNKLVTIELDNVGISDDWAGWAEMKPLPELPTSLNRLIISSPVPNLSDLKNLEELQFEHCEVELGIPGDIWKLCKLKTLILTKCPCESLLVEEGSLPSSLNCLRVQQCDPVARLPNLANLNRLTELRLSSVKVGEIHGLGELTLLTTLEISFAPNLTTLDGLENLVLLTALTVRDCCAITRLPSLATLTNLCSLEVLECELLTEIQGLDQLGQCLLHLEIHGCNLANLEGLQSTVALQRLVLVGCESIHTLPPLSKLKKLKTIFFNYNDKLSRTEGLGQLISLQKLELWNCKSLKQLPDLSHLHNLNVLSISGCEQLIELSGLDGLASLAELSIDDCRSITKLGDLSGLRNLKDLQILRCPQLTEVTGVEGLVSLQGLSITGCTSITKLSPLSSLKKLKGLHIERCTQLSEITGLEGLESLEELWLHNCPSIKELSGLSRLINNLETLDIEGCTQLPPVIGPRGVNR</sequence>
<dbReference type="Gene3D" id="3.40.50.10140">
    <property type="entry name" value="Toll/interleukin-1 receptor homology (TIR) domain"/>
    <property type="match status" value="1"/>
</dbReference>
<dbReference type="GO" id="GO:0007165">
    <property type="term" value="P:signal transduction"/>
    <property type="evidence" value="ECO:0007669"/>
    <property type="project" value="InterPro"/>
</dbReference>
<dbReference type="SUPFAM" id="SSF52540">
    <property type="entry name" value="P-loop containing nucleoside triphosphate hydrolases"/>
    <property type="match status" value="1"/>
</dbReference>
<evidence type="ECO:0000256" key="1">
    <source>
        <dbReference type="ARBA" id="ARBA00022614"/>
    </source>
</evidence>
<evidence type="ECO:0000313" key="7">
    <source>
        <dbReference type="Proteomes" id="UP001154282"/>
    </source>
</evidence>
<dbReference type="PANTHER" id="PTHR11017:SF570">
    <property type="entry name" value="DISEASE RESISTANCE PROTEIN (TIR-NBS CLASS)-RELATED"/>
    <property type="match status" value="1"/>
</dbReference>
<dbReference type="InterPro" id="IPR044974">
    <property type="entry name" value="Disease_R_plants"/>
</dbReference>
<dbReference type="InterPro" id="IPR036390">
    <property type="entry name" value="WH_DNA-bd_sf"/>
</dbReference>
<dbReference type="Gene3D" id="3.80.10.10">
    <property type="entry name" value="Ribonuclease Inhibitor"/>
    <property type="match status" value="3"/>
</dbReference>